<dbReference type="PROSITE" id="PS51471">
    <property type="entry name" value="FE2OG_OXY"/>
    <property type="match status" value="1"/>
</dbReference>
<dbReference type="GO" id="GO:0046872">
    <property type="term" value="F:metal ion binding"/>
    <property type="evidence" value="ECO:0007669"/>
    <property type="project" value="UniProtKB-KW"/>
</dbReference>
<dbReference type="Proteomes" id="UP001149954">
    <property type="component" value="Unassembled WGS sequence"/>
</dbReference>
<reference evidence="4" key="2">
    <citation type="journal article" date="2023" name="IMA Fungus">
        <title>Comparative genomic study of the Penicillium genus elucidates a diverse pangenome and 15 lateral gene transfer events.</title>
        <authorList>
            <person name="Petersen C."/>
            <person name="Sorensen T."/>
            <person name="Nielsen M.R."/>
            <person name="Sondergaard T.E."/>
            <person name="Sorensen J.L."/>
            <person name="Fitzpatrick D.A."/>
            <person name="Frisvad J.C."/>
            <person name="Nielsen K.L."/>
        </authorList>
    </citation>
    <scope>NUCLEOTIDE SEQUENCE</scope>
    <source>
        <strain evidence="4">IBT 29495</strain>
    </source>
</reference>
<gene>
    <name evidence="4" type="ORF">N7463_009170</name>
</gene>
<dbReference type="Pfam" id="PF14226">
    <property type="entry name" value="DIOX_N"/>
    <property type="match status" value="1"/>
</dbReference>
<dbReference type="GO" id="GO:0044283">
    <property type="term" value="P:small molecule biosynthetic process"/>
    <property type="evidence" value="ECO:0007669"/>
    <property type="project" value="UniProtKB-ARBA"/>
</dbReference>
<evidence type="ECO:0000313" key="4">
    <source>
        <dbReference type="EMBL" id="KAJ5497183.1"/>
    </source>
</evidence>
<proteinExistence type="inferred from homology"/>
<dbReference type="AlphaFoldDB" id="A0A9X0C3Z5"/>
<evidence type="ECO:0000259" key="3">
    <source>
        <dbReference type="PROSITE" id="PS51471"/>
    </source>
</evidence>
<dbReference type="OrthoDB" id="288590at2759"/>
<dbReference type="PANTHER" id="PTHR47990">
    <property type="entry name" value="2-OXOGLUTARATE (2OG) AND FE(II)-DEPENDENT OXYGENASE SUPERFAMILY PROTEIN-RELATED"/>
    <property type="match status" value="1"/>
</dbReference>
<evidence type="ECO:0000256" key="2">
    <source>
        <dbReference type="RuleBase" id="RU003682"/>
    </source>
</evidence>
<comment type="similarity">
    <text evidence="1 2">Belongs to the iron/ascorbate-dependent oxidoreductase family.</text>
</comment>
<comment type="caution">
    <text evidence="4">The sequence shown here is derived from an EMBL/GenBank/DDBJ whole genome shotgun (WGS) entry which is preliminary data.</text>
</comment>
<dbReference type="InterPro" id="IPR005123">
    <property type="entry name" value="Oxoglu/Fe-dep_dioxygenase_dom"/>
</dbReference>
<evidence type="ECO:0000313" key="5">
    <source>
        <dbReference type="Proteomes" id="UP001149954"/>
    </source>
</evidence>
<dbReference type="SUPFAM" id="SSF51197">
    <property type="entry name" value="Clavaminate synthase-like"/>
    <property type="match status" value="1"/>
</dbReference>
<protein>
    <submittedName>
        <fullName evidence="4">2OG-Fe(II) oxygenase family oxidoreductase</fullName>
    </submittedName>
</protein>
<keyword evidence="2" id="KW-0560">Oxidoreductase</keyword>
<keyword evidence="5" id="KW-1185">Reference proteome</keyword>
<organism evidence="4 5">
    <name type="scientific">Penicillium fimorum</name>
    <dbReference type="NCBI Taxonomy" id="1882269"/>
    <lineage>
        <taxon>Eukaryota</taxon>
        <taxon>Fungi</taxon>
        <taxon>Dikarya</taxon>
        <taxon>Ascomycota</taxon>
        <taxon>Pezizomycotina</taxon>
        <taxon>Eurotiomycetes</taxon>
        <taxon>Eurotiomycetidae</taxon>
        <taxon>Eurotiales</taxon>
        <taxon>Aspergillaceae</taxon>
        <taxon>Penicillium</taxon>
    </lineage>
</organism>
<dbReference type="InterPro" id="IPR026992">
    <property type="entry name" value="DIOX_N"/>
</dbReference>
<dbReference type="Pfam" id="PF03171">
    <property type="entry name" value="2OG-FeII_Oxy"/>
    <property type="match status" value="1"/>
</dbReference>
<keyword evidence="2" id="KW-0408">Iron</keyword>
<dbReference type="GO" id="GO:0016491">
    <property type="term" value="F:oxidoreductase activity"/>
    <property type="evidence" value="ECO:0007669"/>
    <property type="project" value="UniProtKB-KW"/>
</dbReference>
<dbReference type="Gene3D" id="2.60.120.330">
    <property type="entry name" value="B-lactam Antibiotic, Isopenicillin N Synthase, Chain"/>
    <property type="match status" value="1"/>
</dbReference>
<dbReference type="EMBL" id="JAPWDS010000005">
    <property type="protein sequence ID" value="KAJ5497183.1"/>
    <property type="molecule type" value="Genomic_DNA"/>
</dbReference>
<dbReference type="InterPro" id="IPR027443">
    <property type="entry name" value="IPNS-like_sf"/>
</dbReference>
<sequence length="324" mass="36979">MDHSLPEAALSIIDWGRLKSGDADEGARLLAACDDQGFFYLNLSSEPVFLQDHKSVLRFMDEYFHQGLPEKMKDDRQSDTHGYEPVGTSTGAMKTLPDYYESLKASRDELHGDGMDLPSAIRNRQDLLLRFCDIMNQVVIIILQELERQLGLGDERVSFQDFHCEDAESLTTLSMFRYPQQETLNLGVGHNKHTDIGTLTFLLCEQWGLQVLSKEQAGWRFVAPREGHAVINVGDTLRFLSGNRFRSAVHRVIPTQRLQHEDRYSIAYFLRAANNTQFTDSAGRQVSAKQWHDEKFDVFRETHEEQEKLPILTGGMERLGSIVV</sequence>
<reference evidence="4" key="1">
    <citation type="submission" date="2022-12" db="EMBL/GenBank/DDBJ databases">
        <authorList>
            <person name="Petersen C."/>
        </authorList>
    </citation>
    <scope>NUCLEOTIDE SEQUENCE</scope>
    <source>
        <strain evidence="4">IBT 29495</strain>
    </source>
</reference>
<dbReference type="InterPro" id="IPR044861">
    <property type="entry name" value="IPNS-like_FE2OG_OXY"/>
</dbReference>
<dbReference type="InterPro" id="IPR050231">
    <property type="entry name" value="Iron_ascorbate_oxido_reductase"/>
</dbReference>
<feature type="domain" description="Fe2OG dioxygenase" evidence="3">
    <location>
        <begin position="166"/>
        <end position="272"/>
    </location>
</feature>
<accession>A0A9X0C3Z5</accession>
<evidence type="ECO:0000256" key="1">
    <source>
        <dbReference type="ARBA" id="ARBA00008056"/>
    </source>
</evidence>
<keyword evidence="2" id="KW-0479">Metal-binding</keyword>
<name>A0A9X0C3Z5_9EURO</name>